<name>A0A1J9Q736_9EURO</name>
<dbReference type="EMBL" id="LGTZ01000580">
    <property type="protein sequence ID" value="OJD24353.1"/>
    <property type="molecule type" value="Genomic_DNA"/>
</dbReference>
<sequence>MLARSWRGAGDGYGDGDGVQLARNRMSQLDNAVRPTYVSSPLGSCLLRNRPPNTDDASQLEPLDPWDGIWYAPTPGYFDRTPTPSLFNAPSGLILDGQLRSSQAPQADQLGFVPPTDWDPRRVYDEQPPTCIHYRIDWRVTLNNRAIVRITEPDVVTAPVLNERSQPDLHQQFESVDIDWTVTEKKLLTWGSLFQKGKKLKLEISINYTTEDSNPAARKGDKRSSRSTTRTMLAEQDAQIDAECSSGHLSVWRDVYKKMRCFGPPCQNSGGYCWQDLVGRKHGLQTSVTQTHAGTTSLSMRPDPIEPIILPDLPLDLAVGEYSGWQISRVKSGFLKDDNRKACDVALTHGLNLQQIYKDQNPNFFTRNGVTAGVARRFVDDIRDWINLQHA</sequence>
<dbReference type="AlphaFoldDB" id="A0A1J9Q736"/>
<reference evidence="2 3" key="1">
    <citation type="submission" date="2015-08" db="EMBL/GenBank/DDBJ databases">
        <title>Emmonsia species relationships and genome sequence.</title>
        <authorList>
            <person name="Cuomo C.A."/>
            <person name="Schwartz I.S."/>
            <person name="Kenyon C."/>
            <person name="De Hoog G.S."/>
            <person name="Govender N.P."/>
            <person name="Botha A."/>
            <person name="Moreno L."/>
            <person name="De Vries M."/>
            <person name="Munoz J.F."/>
            <person name="Stielow J.B."/>
        </authorList>
    </citation>
    <scope>NUCLEOTIDE SEQUENCE [LARGE SCALE GENOMIC DNA]</scope>
    <source>
        <strain evidence="2 3">EI222</strain>
    </source>
</reference>
<dbReference type="Proteomes" id="UP000242791">
    <property type="component" value="Unassembled WGS sequence"/>
</dbReference>
<comment type="caution">
    <text evidence="2">The sequence shown here is derived from an EMBL/GenBank/DDBJ whole genome shotgun (WGS) entry which is preliminary data.</text>
</comment>
<evidence type="ECO:0000256" key="1">
    <source>
        <dbReference type="SAM" id="MobiDB-lite"/>
    </source>
</evidence>
<dbReference type="STRING" id="1658174.A0A1J9Q736"/>
<organism evidence="2 3">
    <name type="scientific">Blastomyces percursus</name>
    <dbReference type="NCBI Taxonomy" id="1658174"/>
    <lineage>
        <taxon>Eukaryota</taxon>
        <taxon>Fungi</taxon>
        <taxon>Dikarya</taxon>
        <taxon>Ascomycota</taxon>
        <taxon>Pezizomycotina</taxon>
        <taxon>Eurotiomycetes</taxon>
        <taxon>Eurotiomycetidae</taxon>
        <taxon>Onygenales</taxon>
        <taxon>Ajellomycetaceae</taxon>
        <taxon>Blastomyces</taxon>
    </lineage>
</organism>
<accession>A0A1J9Q736</accession>
<gene>
    <name evidence="2" type="ORF">ACJ73_04288</name>
</gene>
<feature type="region of interest" description="Disordered" evidence="1">
    <location>
        <begin position="212"/>
        <end position="231"/>
    </location>
</feature>
<dbReference type="OrthoDB" id="4187842at2759"/>
<protein>
    <submittedName>
        <fullName evidence="2">Uncharacterized protein</fullName>
    </submittedName>
</protein>
<proteinExistence type="predicted"/>
<evidence type="ECO:0000313" key="2">
    <source>
        <dbReference type="EMBL" id="OJD24353.1"/>
    </source>
</evidence>
<evidence type="ECO:0000313" key="3">
    <source>
        <dbReference type="Proteomes" id="UP000242791"/>
    </source>
</evidence>
<keyword evidence="3" id="KW-1185">Reference proteome</keyword>
<dbReference type="VEuPathDB" id="FungiDB:ACJ73_04288"/>